<dbReference type="EMBL" id="JBHRTD010000017">
    <property type="protein sequence ID" value="MFC3139639.1"/>
    <property type="molecule type" value="Genomic_DNA"/>
</dbReference>
<sequence length="58" mass="6444">MDINDLRKQHAQLGEVLEQAEKAGPFNAMLHAKKAARISHDLLGDIINQLQELNATSH</sequence>
<accession>A0ABV7GDQ3</accession>
<gene>
    <name evidence="1" type="ORF">ACFOE0_15830</name>
</gene>
<evidence type="ECO:0000313" key="1">
    <source>
        <dbReference type="EMBL" id="MFC3139639.1"/>
    </source>
</evidence>
<evidence type="ECO:0008006" key="3">
    <source>
        <dbReference type="Google" id="ProtNLM"/>
    </source>
</evidence>
<dbReference type="Proteomes" id="UP001595621">
    <property type="component" value="Unassembled WGS sequence"/>
</dbReference>
<comment type="caution">
    <text evidence="1">The sequence shown here is derived from an EMBL/GenBank/DDBJ whole genome shotgun (WGS) entry which is preliminary data.</text>
</comment>
<dbReference type="RefSeq" id="WP_248936154.1">
    <property type="nucleotide sequence ID" value="NZ_JAKILF010000004.1"/>
</dbReference>
<name>A0ABV7GDQ3_9GAMM</name>
<protein>
    <recommendedName>
        <fullName evidence="3">DUF465 domain-containing protein</fullName>
    </recommendedName>
</protein>
<proteinExistence type="predicted"/>
<keyword evidence="2" id="KW-1185">Reference proteome</keyword>
<evidence type="ECO:0000313" key="2">
    <source>
        <dbReference type="Proteomes" id="UP001595621"/>
    </source>
</evidence>
<organism evidence="1 2">
    <name type="scientific">Shewanella submarina</name>
    <dbReference type="NCBI Taxonomy" id="2016376"/>
    <lineage>
        <taxon>Bacteria</taxon>
        <taxon>Pseudomonadati</taxon>
        <taxon>Pseudomonadota</taxon>
        <taxon>Gammaproteobacteria</taxon>
        <taxon>Alteromonadales</taxon>
        <taxon>Shewanellaceae</taxon>
        <taxon>Shewanella</taxon>
    </lineage>
</organism>
<reference evidence="2" key="1">
    <citation type="journal article" date="2019" name="Int. J. Syst. Evol. Microbiol.">
        <title>The Global Catalogue of Microorganisms (GCM) 10K type strain sequencing project: providing services to taxonomists for standard genome sequencing and annotation.</title>
        <authorList>
            <consortium name="The Broad Institute Genomics Platform"/>
            <consortium name="The Broad Institute Genome Sequencing Center for Infectious Disease"/>
            <person name="Wu L."/>
            <person name="Ma J."/>
        </authorList>
    </citation>
    <scope>NUCLEOTIDE SEQUENCE [LARGE SCALE GENOMIC DNA]</scope>
    <source>
        <strain evidence="2">KCTC 52277</strain>
    </source>
</reference>